<dbReference type="SUPFAM" id="SSF88645">
    <property type="entry name" value="ssDNA viruses"/>
    <property type="match status" value="1"/>
</dbReference>
<sequence>MAQIHDALLFSPNRSNMDLSAPVLTTVCPGVLYPLRTIKCVPGDTHRIKISGLCRTEGTLSPVFGSMIQETSVFFVPSRLYVPEMSANDDVTDVDSIRYPTFSPALAVPPGKIMVSLSEAAYPTLPNNSVRAQGLTVQPNSLAAFIGFGPGFTPIHNETADVIPTHYSAIPFLGYYDIFRTYFANRQQSEYYCFGVPENHTSPSPVIGYNLNTLALKDLDEMFRKAKATVYEYAWPYDPSDRGINPTTQTNIPFKNFTTASNTNYGPVFGWDKAGLVLTSYRNDLLTSIYSKEKYNNLLQKVNIQTQTTTAGTSVSVVNVLSMFKQYRALVRTLVSGGSYDSFISAQYGTDVPTSANEPVLLGFTRNLLQFDDVTATAEGANTNIGDQGGKGFGPIESDTFTCSVREHGYIMVMYRLVPLVNYSSGTRSDLRVTTLGQEYLPELDRVGYEPFMLDRLDSRFQGRYLQGDVLSGAFGGIVTGDGALHDPANYSLGYQPAWLEYTSATGRILGDFAGTKRYWTFDRKPWQVQEQLINGAVWDVVPLGSSVSANSYIYPGDYRYIFADSRENAENFNLQFVVQDYVKREKSKAVMPSII</sequence>
<reference evidence="1" key="1">
    <citation type="submission" date="2022-02" db="EMBL/GenBank/DDBJ databases">
        <title>Towards deciphering the DNA virus diversity associated with rodent species in the families Cricetidae and Heteromyidae.</title>
        <authorList>
            <person name="Lund M."/>
            <person name="Larsen B.B."/>
            <person name="Gryseels S."/>
            <person name="Kraberger S."/>
            <person name="Rowsey D.M."/>
            <person name="Steger L."/>
            <person name="Yule K.M."/>
            <person name="Upham N.S."/>
            <person name="Worobey M."/>
            <person name="Van Doorslaer K."/>
            <person name="Varsani A."/>
        </authorList>
    </citation>
    <scope>NUCLEOTIDE SEQUENCE</scope>
    <source>
        <strain evidence="1">NeonRodF1_49</strain>
    </source>
</reference>
<dbReference type="Gene3D" id="2.60.169.10">
    <property type="entry name" value="Microviridae F protein"/>
    <property type="match status" value="1"/>
</dbReference>
<name>A0A976R8E1_9VIRU</name>
<organism evidence="1">
    <name type="scientific">Dipodfec virus RodF1_49</name>
    <dbReference type="NCBI Taxonomy" id="2929299"/>
    <lineage>
        <taxon>Viruses</taxon>
        <taxon>Monodnaviria</taxon>
        <taxon>Sangervirae</taxon>
        <taxon>Phixviricota</taxon>
        <taxon>Malgrandaviricetes</taxon>
        <taxon>Petitvirales</taxon>
        <taxon>Microviridae</taxon>
    </lineage>
</organism>
<evidence type="ECO:0000313" key="1">
    <source>
        <dbReference type="EMBL" id="UPW41985.1"/>
    </source>
</evidence>
<dbReference type="InterPro" id="IPR037002">
    <property type="entry name" value="Microviridae_protein_F_sf"/>
</dbReference>
<accession>A0A976R8E1</accession>
<protein>
    <submittedName>
        <fullName evidence="1">Major capsid protein</fullName>
    </submittedName>
</protein>
<dbReference type="EMBL" id="OM869705">
    <property type="protein sequence ID" value="UPW41985.1"/>
    <property type="molecule type" value="Genomic_DNA"/>
</dbReference>
<proteinExistence type="predicted"/>
<dbReference type="InterPro" id="IPR016184">
    <property type="entry name" value="Capsid/spike_ssDNA_virus"/>
</dbReference>
<dbReference type="GO" id="GO:0005198">
    <property type="term" value="F:structural molecule activity"/>
    <property type="evidence" value="ECO:0007669"/>
    <property type="project" value="InterPro"/>
</dbReference>